<dbReference type="Pfam" id="PF00643">
    <property type="entry name" value="zf-B_box"/>
    <property type="match status" value="1"/>
</dbReference>
<gene>
    <name evidence="3" type="ORF">ACJRO7_016955</name>
</gene>
<protein>
    <recommendedName>
        <fullName evidence="2">B box-type domain-containing protein</fullName>
    </recommendedName>
</protein>
<feature type="domain" description="B box-type" evidence="2">
    <location>
        <begin position="35"/>
        <end position="72"/>
    </location>
</feature>
<dbReference type="AlphaFoldDB" id="A0ABD3KNR2"/>
<dbReference type="InterPro" id="IPR000315">
    <property type="entry name" value="Znf_B-box"/>
</dbReference>
<evidence type="ECO:0000313" key="3">
    <source>
        <dbReference type="EMBL" id="KAL3741400.1"/>
    </source>
</evidence>
<proteinExistence type="predicted"/>
<dbReference type="PROSITE" id="PS50119">
    <property type="entry name" value="ZF_BBOX"/>
    <property type="match status" value="1"/>
</dbReference>
<dbReference type="Proteomes" id="UP001634007">
    <property type="component" value="Unassembled WGS sequence"/>
</dbReference>
<keyword evidence="1" id="KW-0862">Zinc</keyword>
<comment type="caution">
    <text evidence="3">The sequence shown here is derived from an EMBL/GenBank/DDBJ whole genome shotgun (WGS) entry which is preliminary data.</text>
</comment>
<evidence type="ECO:0000259" key="2">
    <source>
        <dbReference type="PROSITE" id="PS50119"/>
    </source>
</evidence>
<evidence type="ECO:0000256" key="1">
    <source>
        <dbReference type="PROSITE-ProRule" id="PRU00024"/>
    </source>
</evidence>
<reference evidence="3 4" key="1">
    <citation type="submission" date="2024-11" db="EMBL/GenBank/DDBJ databases">
        <title>Chromosome-level genome assembly of Eucalyptus globulus Labill. provides insights into its genome evolution.</title>
        <authorList>
            <person name="Li X."/>
        </authorList>
    </citation>
    <scope>NUCLEOTIDE SEQUENCE [LARGE SCALE GENOMIC DNA]</scope>
    <source>
        <strain evidence="3">CL2024</strain>
        <tissue evidence="3">Fresh tender leaves</tissue>
    </source>
</reference>
<keyword evidence="4" id="KW-1185">Reference proteome</keyword>
<sequence>MMGNDAVTVSSGDDQEKAVPMWLRPIASVKFHGPCDIHLSEKLDFYCRVCMIAVCKGCKKQHDLFEHEMIRVYKVGKDALFKMKDLKSLWNISDIRPHTINDVVKCESCQFRLRSLGAKFCSVECKVEAVMKMNGSGSMKNEAKRKVETISEGSASNVQPFWKRPRQ</sequence>
<keyword evidence="1" id="KW-0479">Metal-binding</keyword>
<dbReference type="PANTHER" id="PTHR31065:SF39">
    <property type="entry name" value="PLATZ TRANSCRIPTION FACTOR FAMILY PROTEIN"/>
    <property type="match status" value="1"/>
</dbReference>
<dbReference type="GO" id="GO:0008270">
    <property type="term" value="F:zinc ion binding"/>
    <property type="evidence" value="ECO:0007669"/>
    <property type="project" value="UniProtKB-KW"/>
</dbReference>
<dbReference type="PANTHER" id="PTHR31065">
    <property type="entry name" value="PLATZ TRANSCRIPTION FACTOR FAMILY PROTEIN"/>
    <property type="match status" value="1"/>
</dbReference>
<keyword evidence="1" id="KW-0863">Zinc-finger</keyword>
<organism evidence="3 4">
    <name type="scientific">Eucalyptus globulus</name>
    <name type="common">Tasmanian blue gum</name>
    <dbReference type="NCBI Taxonomy" id="34317"/>
    <lineage>
        <taxon>Eukaryota</taxon>
        <taxon>Viridiplantae</taxon>
        <taxon>Streptophyta</taxon>
        <taxon>Embryophyta</taxon>
        <taxon>Tracheophyta</taxon>
        <taxon>Spermatophyta</taxon>
        <taxon>Magnoliopsida</taxon>
        <taxon>eudicotyledons</taxon>
        <taxon>Gunneridae</taxon>
        <taxon>Pentapetalae</taxon>
        <taxon>rosids</taxon>
        <taxon>malvids</taxon>
        <taxon>Myrtales</taxon>
        <taxon>Myrtaceae</taxon>
        <taxon>Myrtoideae</taxon>
        <taxon>Eucalypteae</taxon>
        <taxon>Eucalyptus</taxon>
    </lineage>
</organism>
<dbReference type="SUPFAM" id="SSF57845">
    <property type="entry name" value="B-box zinc-binding domain"/>
    <property type="match status" value="1"/>
</dbReference>
<evidence type="ECO:0000313" key="4">
    <source>
        <dbReference type="Proteomes" id="UP001634007"/>
    </source>
</evidence>
<name>A0ABD3KNR2_EUCGL</name>
<dbReference type="Gene3D" id="3.30.160.60">
    <property type="entry name" value="Classic Zinc Finger"/>
    <property type="match status" value="1"/>
</dbReference>
<accession>A0ABD3KNR2</accession>
<dbReference type="EMBL" id="JBJKBG010000004">
    <property type="protein sequence ID" value="KAL3741400.1"/>
    <property type="molecule type" value="Genomic_DNA"/>
</dbReference>